<feature type="domain" description="RNase H type-1" evidence="1">
    <location>
        <begin position="16"/>
        <end position="89"/>
    </location>
</feature>
<sequence>MSEDLQWHSRGWIKINVDGSISMSNNKATIGAMRDSNGNWLTSFAMITGVSDIFQFEAQAVVKGLKLAWSKGFSQVKVNCDNAMLIDTI</sequence>
<accession>A0A9D3UXP6</accession>
<dbReference type="CDD" id="cd06222">
    <property type="entry name" value="RNase_H_like"/>
    <property type="match status" value="1"/>
</dbReference>
<dbReference type="InterPro" id="IPR044730">
    <property type="entry name" value="RNase_H-like_dom_plant"/>
</dbReference>
<dbReference type="Pfam" id="PF13456">
    <property type="entry name" value="RVT_3"/>
    <property type="match status" value="1"/>
</dbReference>
<dbReference type="AlphaFoldDB" id="A0A9D3UXP6"/>
<comment type="caution">
    <text evidence="2">The sequence shown here is derived from an EMBL/GenBank/DDBJ whole genome shotgun (WGS) entry which is preliminary data.</text>
</comment>
<dbReference type="PANTHER" id="PTHR47723">
    <property type="entry name" value="OS05G0353850 PROTEIN"/>
    <property type="match status" value="1"/>
</dbReference>
<dbReference type="InterPro" id="IPR053151">
    <property type="entry name" value="RNase_H-like"/>
</dbReference>
<dbReference type="Proteomes" id="UP000828251">
    <property type="component" value="Unassembled WGS sequence"/>
</dbReference>
<reference evidence="2 3" key="1">
    <citation type="journal article" date="2021" name="Plant Biotechnol. J.">
        <title>Multi-omics assisted identification of the key and species-specific regulatory components of drought-tolerant mechanisms in Gossypium stocksii.</title>
        <authorList>
            <person name="Yu D."/>
            <person name="Ke L."/>
            <person name="Zhang D."/>
            <person name="Wu Y."/>
            <person name="Sun Y."/>
            <person name="Mei J."/>
            <person name="Sun J."/>
            <person name="Sun Y."/>
        </authorList>
    </citation>
    <scope>NUCLEOTIDE SEQUENCE [LARGE SCALE GENOMIC DNA]</scope>
    <source>
        <strain evidence="3">cv. E1</strain>
        <tissue evidence="2">Leaf</tissue>
    </source>
</reference>
<gene>
    <name evidence="2" type="ORF">J1N35_029400</name>
</gene>
<evidence type="ECO:0000259" key="1">
    <source>
        <dbReference type="Pfam" id="PF13456"/>
    </source>
</evidence>
<evidence type="ECO:0000313" key="2">
    <source>
        <dbReference type="EMBL" id="KAH1064413.1"/>
    </source>
</evidence>
<dbReference type="GO" id="GO:0003676">
    <property type="term" value="F:nucleic acid binding"/>
    <property type="evidence" value="ECO:0007669"/>
    <property type="project" value="InterPro"/>
</dbReference>
<dbReference type="InterPro" id="IPR002156">
    <property type="entry name" value="RNaseH_domain"/>
</dbReference>
<dbReference type="PANTHER" id="PTHR47723:SF24">
    <property type="entry name" value="RNASE H TYPE-1 DOMAIN-CONTAINING PROTEIN"/>
    <property type="match status" value="1"/>
</dbReference>
<dbReference type="EMBL" id="JAIQCV010000009">
    <property type="protein sequence ID" value="KAH1064413.1"/>
    <property type="molecule type" value="Genomic_DNA"/>
</dbReference>
<dbReference type="GO" id="GO:0004523">
    <property type="term" value="F:RNA-DNA hybrid ribonuclease activity"/>
    <property type="evidence" value="ECO:0007669"/>
    <property type="project" value="InterPro"/>
</dbReference>
<name>A0A9D3UXP6_9ROSI</name>
<protein>
    <recommendedName>
        <fullName evidence="1">RNase H type-1 domain-containing protein</fullName>
    </recommendedName>
</protein>
<dbReference type="Gene3D" id="3.30.420.10">
    <property type="entry name" value="Ribonuclease H-like superfamily/Ribonuclease H"/>
    <property type="match status" value="1"/>
</dbReference>
<dbReference type="InterPro" id="IPR036397">
    <property type="entry name" value="RNaseH_sf"/>
</dbReference>
<dbReference type="InterPro" id="IPR012337">
    <property type="entry name" value="RNaseH-like_sf"/>
</dbReference>
<organism evidence="2 3">
    <name type="scientific">Gossypium stocksii</name>
    <dbReference type="NCBI Taxonomy" id="47602"/>
    <lineage>
        <taxon>Eukaryota</taxon>
        <taxon>Viridiplantae</taxon>
        <taxon>Streptophyta</taxon>
        <taxon>Embryophyta</taxon>
        <taxon>Tracheophyta</taxon>
        <taxon>Spermatophyta</taxon>
        <taxon>Magnoliopsida</taxon>
        <taxon>eudicotyledons</taxon>
        <taxon>Gunneridae</taxon>
        <taxon>Pentapetalae</taxon>
        <taxon>rosids</taxon>
        <taxon>malvids</taxon>
        <taxon>Malvales</taxon>
        <taxon>Malvaceae</taxon>
        <taxon>Malvoideae</taxon>
        <taxon>Gossypium</taxon>
    </lineage>
</organism>
<evidence type="ECO:0000313" key="3">
    <source>
        <dbReference type="Proteomes" id="UP000828251"/>
    </source>
</evidence>
<proteinExistence type="predicted"/>
<dbReference type="OrthoDB" id="997707at2759"/>
<keyword evidence="3" id="KW-1185">Reference proteome</keyword>
<dbReference type="SUPFAM" id="SSF53098">
    <property type="entry name" value="Ribonuclease H-like"/>
    <property type="match status" value="1"/>
</dbReference>